<organism evidence="1 2">
    <name type="scientific">Corchorus olitorius</name>
    <dbReference type="NCBI Taxonomy" id="93759"/>
    <lineage>
        <taxon>Eukaryota</taxon>
        <taxon>Viridiplantae</taxon>
        <taxon>Streptophyta</taxon>
        <taxon>Embryophyta</taxon>
        <taxon>Tracheophyta</taxon>
        <taxon>Spermatophyta</taxon>
        <taxon>Magnoliopsida</taxon>
        <taxon>eudicotyledons</taxon>
        <taxon>Gunneridae</taxon>
        <taxon>Pentapetalae</taxon>
        <taxon>rosids</taxon>
        <taxon>malvids</taxon>
        <taxon>Malvales</taxon>
        <taxon>Malvaceae</taxon>
        <taxon>Grewioideae</taxon>
        <taxon>Apeibeae</taxon>
        <taxon>Corchorus</taxon>
    </lineage>
</organism>
<evidence type="ECO:0000313" key="1">
    <source>
        <dbReference type="EMBL" id="OMP02170.1"/>
    </source>
</evidence>
<dbReference type="STRING" id="93759.A0A1R3K506"/>
<evidence type="ECO:0000313" key="2">
    <source>
        <dbReference type="Proteomes" id="UP000187203"/>
    </source>
</evidence>
<dbReference type="PANTHER" id="PTHR10492">
    <property type="match status" value="1"/>
</dbReference>
<reference evidence="2" key="1">
    <citation type="submission" date="2013-09" db="EMBL/GenBank/DDBJ databases">
        <title>Corchorus olitorius genome sequencing.</title>
        <authorList>
            <person name="Alam M."/>
            <person name="Haque M.S."/>
            <person name="Islam M.S."/>
            <person name="Emdad E.M."/>
            <person name="Islam M.M."/>
            <person name="Ahmed B."/>
            <person name="Halim A."/>
            <person name="Hossen Q.M.M."/>
            <person name="Hossain M.Z."/>
            <person name="Ahmed R."/>
            <person name="Khan M.M."/>
            <person name="Islam R."/>
            <person name="Rashid M.M."/>
            <person name="Khan S.A."/>
            <person name="Rahman M.S."/>
            <person name="Alam M."/>
            <person name="Yahiya A.S."/>
            <person name="Khan M.S."/>
            <person name="Azam M.S."/>
            <person name="Haque T."/>
            <person name="Lashkar M.Z.H."/>
            <person name="Akhand A.I."/>
            <person name="Morshed G."/>
            <person name="Roy S."/>
            <person name="Uddin K.S."/>
            <person name="Rabeya T."/>
            <person name="Hossain A.S."/>
            <person name="Chowdhury A."/>
            <person name="Snigdha A.R."/>
            <person name="Mortoza M.S."/>
            <person name="Matin S.A."/>
            <person name="Hoque S.M.E."/>
            <person name="Islam M.K."/>
            <person name="Roy D.K."/>
            <person name="Haider R."/>
            <person name="Moosa M.M."/>
            <person name="Elias S.M."/>
            <person name="Hasan A.M."/>
            <person name="Jahan S."/>
            <person name="Shafiuddin M."/>
            <person name="Mahmood N."/>
            <person name="Shommy N.S."/>
        </authorList>
    </citation>
    <scope>NUCLEOTIDE SEQUENCE [LARGE SCALE GENOMIC DNA]</scope>
    <source>
        <strain evidence="2">cv. O-4</strain>
    </source>
</reference>
<dbReference type="AlphaFoldDB" id="A0A1R3K506"/>
<keyword evidence="2" id="KW-1185">Reference proteome</keyword>
<keyword evidence="1" id="KW-0378">Hydrolase</keyword>
<keyword evidence="1" id="KW-0067">ATP-binding</keyword>
<proteinExistence type="predicted"/>
<name>A0A1R3K506_9ROSI</name>
<dbReference type="OrthoDB" id="1930928at2759"/>
<comment type="caution">
    <text evidence="1">The sequence shown here is derived from an EMBL/GenBank/DDBJ whole genome shotgun (WGS) entry which is preliminary data.</text>
</comment>
<dbReference type="GO" id="GO:0004386">
    <property type="term" value="F:helicase activity"/>
    <property type="evidence" value="ECO:0007669"/>
    <property type="project" value="UniProtKB-KW"/>
</dbReference>
<dbReference type="Proteomes" id="UP000187203">
    <property type="component" value="Unassembled WGS sequence"/>
</dbReference>
<accession>A0A1R3K506</accession>
<gene>
    <name evidence="1" type="ORF">COLO4_11294</name>
</gene>
<dbReference type="PANTHER" id="PTHR10492:SF90">
    <property type="entry name" value="ATP-DEPENDENT DNA HELICASE"/>
    <property type="match status" value="1"/>
</dbReference>
<keyword evidence="1" id="KW-0347">Helicase</keyword>
<dbReference type="EMBL" id="AWUE01014675">
    <property type="protein sequence ID" value="OMP02170.1"/>
    <property type="molecule type" value="Genomic_DNA"/>
</dbReference>
<protein>
    <submittedName>
        <fullName evidence="1">Helicase-like protein</fullName>
    </submittedName>
</protein>
<sequence>MDQLGFPTYCRRDNGWIAVKNGVVLDNHFVVPHNIDLLVRYQAHINVEVCNQSRAIKYLFKYINKGSDRSRVVIESNPSQDGSGPGQSTVVFYEIRAYLD</sequence>
<keyword evidence="1" id="KW-0547">Nucleotide-binding</keyword>